<name>A0A1L6MYX8_9BACT</name>
<keyword evidence="3 6" id="KW-0328">Glycosyltransferase</keyword>
<dbReference type="PANTHER" id="PTHR19278:SF9">
    <property type="entry name" value="URIDINE 5'-MONOPHOSPHATE SYNTHASE"/>
    <property type="match status" value="1"/>
</dbReference>
<evidence type="ECO:0000256" key="5">
    <source>
        <dbReference type="ARBA" id="ARBA00022975"/>
    </source>
</evidence>
<dbReference type="EC" id="2.4.2.10" evidence="2 6"/>
<comment type="cofactor">
    <cofactor evidence="6">
        <name>Mg(2+)</name>
        <dbReference type="ChEBI" id="CHEBI:18420"/>
    </cofactor>
</comment>
<organism evidence="8 9">
    <name type="scientific">Pajaroellobacter abortibovis</name>
    <dbReference type="NCBI Taxonomy" id="1882918"/>
    <lineage>
        <taxon>Bacteria</taxon>
        <taxon>Pseudomonadati</taxon>
        <taxon>Myxococcota</taxon>
        <taxon>Polyangia</taxon>
        <taxon>Polyangiales</taxon>
        <taxon>Polyangiaceae</taxon>
    </lineage>
</organism>
<feature type="binding site" evidence="6">
    <location>
        <position position="107"/>
    </location>
    <ligand>
        <name>5-phospho-alpha-D-ribose 1-diphosphate</name>
        <dbReference type="ChEBI" id="CHEBI:58017"/>
        <note>ligand shared between dimeric partners</note>
    </ligand>
</feature>
<dbReference type="InterPro" id="IPR004467">
    <property type="entry name" value="Or_phspho_trans_dom"/>
</dbReference>
<dbReference type="NCBIfam" id="TIGR00336">
    <property type="entry name" value="pyrE"/>
    <property type="match status" value="1"/>
</dbReference>
<dbReference type="STRING" id="1882918.BCY86_08430"/>
<sequence>MSPFDRDRNRLFHLLWTYSWEERPVLLASGRPSHFFIDCKRTVLRAEGHALVGSCFWEMLQTLPKPCSAIAGVELGGCPLVSAVACLSFQKGHPLDGLYVRKSAKDHGSMQLIEGGGHLPPGTAVVFLEDVITTGSSALKAARHLQEGGYQISGIVALVDREEGGREAIEQANIPCLALFTQSDFRKMPPYLF</sequence>
<comment type="subunit">
    <text evidence="6">Homodimer.</text>
</comment>
<keyword evidence="4 6" id="KW-0808">Transferase</keyword>
<gene>
    <name evidence="6" type="primary">pyrE</name>
    <name evidence="8" type="ORF">BCY86_08430</name>
</gene>
<evidence type="ECO:0000259" key="7">
    <source>
        <dbReference type="Pfam" id="PF00156"/>
    </source>
</evidence>
<dbReference type="GO" id="GO:0019856">
    <property type="term" value="P:pyrimidine nucleobase biosynthetic process"/>
    <property type="evidence" value="ECO:0007669"/>
    <property type="project" value="TreeGrafter"/>
</dbReference>
<dbReference type="InterPro" id="IPR000836">
    <property type="entry name" value="PRTase_dom"/>
</dbReference>
<evidence type="ECO:0000313" key="8">
    <source>
        <dbReference type="EMBL" id="APS00700.1"/>
    </source>
</evidence>
<dbReference type="Proteomes" id="UP000185544">
    <property type="component" value="Chromosome"/>
</dbReference>
<comment type="function">
    <text evidence="6">Catalyzes the transfer of a ribosyl phosphate group from 5-phosphoribose 1-diphosphate to orotate, leading to the formation of orotidine monophosphate (OMP).</text>
</comment>
<dbReference type="InterPro" id="IPR029057">
    <property type="entry name" value="PRTase-like"/>
</dbReference>
<dbReference type="GO" id="GO:0000287">
    <property type="term" value="F:magnesium ion binding"/>
    <property type="evidence" value="ECO:0007669"/>
    <property type="project" value="UniProtKB-UniRule"/>
</dbReference>
<dbReference type="InterPro" id="IPR023031">
    <property type="entry name" value="OPRT"/>
</dbReference>
<dbReference type="PANTHER" id="PTHR19278">
    <property type="entry name" value="OROTATE PHOSPHORIBOSYLTRANSFERASE"/>
    <property type="match status" value="1"/>
</dbReference>
<dbReference type="OrthoDB" id="9785917at2"/>
<keyword evidence="6" id="KW-0460">Magnesium</keyword>
<feature type="binding site" evidence="6">
    <location>
        <position position="105"/>
    </location>
    <ligand>
        <name>5-phospho-alpha-D-ribose 1-diphosphate</name>
        <dbReference type="ChEBI" id="CHEBI:58017"/>
        <note>ligand shared between dimeric partners</note>
    </ligand>
</feature>
<dbReference type="RefSeq" id="WP_075277369.1">
    <property type="nucleotide sequence ID" value="NZ_CP016908.1"/>
</dbReference>
<comment type="similarity">
    <text evidence="6">Belongs to the purine/pyrimidine phosphoribosyltransferase family. PyrE subfamily.</text>
</comment>
<keyword evidence="9" id="KW-1185">Reference proteome</keyword>
<keyword evidence="5 6" id="KW-0665">Pyrimidine biosynthesis</keyword>
<evidence type="ECO:0000256" key="4">
    <source>
        <dbReference type="ARBA" id="ARBA00022679"/>
    </source>
</evidence>
<dbReference type="SUPFAM" id="SSF53271">
    <property type="entry name" value="PRTase-like"/>
    <property type="match status" value="1"/>
</dbReference>
<dbReference type="KEGG" id="pabo:BCY86_08430"/>
<reference evidence="8 9" key="1">
    <citation type="submission" date="2016-08" db="EMBL/GenBank/DDBJ databases">
        <title>Identification and validation of antigenic proteins from Pajaroellobacter abortibovis using de-novo genome sequence assembly and reverse vaccinology.</title>
        <authorList>
            <person name="Welly B.T."/>
            <person name="Miller M.R."/>
            <person name="Stott J.L."/>
            <person name="Blanchard M.T."/>
            <person name="Islas-Trejo A.D."/>
            <person name="O'Rourke S.M."/>
            <person name="Young A.E."/>
            <person name="Medrano J.F."/>
            <person name="Van Eenennaam A.L."/>
        </authorList>
    </citation>
    <scope>NUCLEOTIDE SEQUENCE [LARGE SCALE GENOMIC DNA]</scope>
    <source>
        <strain evidence="8 9">BTF92-0548A/99-0131</strain>
    </source>
</reference>
<dbReference type="GO" id="GO:0004588">
    <property type="term" value="F:orotate phosphoribosyltransferase activity"/>
    <property type="evidence" value="ECO:0007669"/>
    <property type="project" value="UniProtKB-UniRule"/>
</dbReference>
<comment type="pathway">
    <text evidence="1 6">Pyrimidine metabolism; UMP biosynthesis via de novo pathway; UMP from orotate: step 1/2.</text>
</comment>
<feature type="binding site" evidence="6">
    <location>
        <position position="133"/>
    </location>
    <ligand>
        <name>orotate</name>
        <dbReference type="ChEBI" id="CHEBI:30839"/>
    </ligand>
</feature>
<dbReference type="CDD" id="cd06223">
    <property type="entry name" value="PRTases_typeI"/>
    <property type="match status" value="1"/>
</dbReference>
<feature type="binding site" description="in other chain" evidence="6">
    <location>
        <begin position="129"/>
        <end position="137"/>
    </location>
    <ligand>
        <name>5-phospho-alpha-D-ribose 1-diphosphate</name>
        <dbReference type="ChEBI" id="CHEBI:58017"/>
        <note>ligand shared between dimeric partners</note>
    </ligand>
</feature>
<dbReference type="EMBL" id="CP016908">
    <property type="protein sequence ID" value="APS00700.1"/>
    <property type="molecule type" value="Genomic_DNA"/>
</dbReference>
<evidence type="ECO:0000256" key="3">
    <source>
        <dbReference type="ARBA" id="ARBA00022676"/>
    </source>
</evidence>
<accession>A0A1L6MYX8</accession>
<evidence type="ECO:0000256" key="1">
    <source>
        <dbReference type="ARBA" id="ARBA00004889"/>
    </source>
</evidence>
<evidence type="ECO:0000313" key="9">
    <source>
        <dbReference type="Proteomes" id="UP000185544"/>
    </source>
</evidence>
<comment type="catalytic activity">
    <reaction evidence="6">
        <text>orotidine 5'-phosphate + diphosphate = orotate + 5-phospho-alpha-D-ribose 1-diphosphate</text>
        <dbReference type="Rhea" id="RHEA:10380"/>
        <dbReference type="ChEBI" id="CHEBI:30839"/>
        <dbReference type="ChEBI" id="CHEBI:33019"/>
        <dbReference type="ChEBI" id="CHEBI:57538"/>
        <dbReference type="ChEBI" id="CHEBI:58017"/>
        <dbReference type="EC" id="2.4.2.10"/>
    </reaction>
</comment>
<dbReference type="HAMAP" id="MF_01208">
    <property type="entry name" value="PyrE"/>
    <property type="match status" value="1"/>
</dbReference>
<feature type="binding site" evidence="6">
    <location>
        <position position="101"/>
    </location>
    <ligand>
        <name>5-phospho-alpha-D-ribose 1-diphosphate</name>
        <dbReference type="ChEBI" id="CHEBI:58017"/>
        <note>ligand shared between dimeric partners</note>
    </ligand>
</feature>
<dbReference type="GO" id="GO:0044205">
    <property type="term" value="P:'de novo' UMP biosynthetic process"/>
    <property type="evidence" value="ECO:0007669"/>
    <property type="project" value="UniProtKB-UniRule"/>
</dbReference>
<evidence type="ECO:0000256" key="2">
    <source>
        <dbReference type="ARBA" id="ARBA00011971"/>
    </source>
</evidence>
<comment type="caution">
    <text evidence="6">Lacks conserved residue(s) required for the propagation of feature annotation.</text>
</comment>
<feature type="binding site" evidence="6">
    <location>
        <position position="161"/>
    </location>
    <ligand>
        <name>orotate</name>
        <dbReference type="ChEBI" id="CHEBI:30839"/>
    </ligand>
</feature>
<dbReference type="AlphaFoldDB" id="A0A1L6MYX8"/>
<feature type="domain" description="Phosphoribosyltransferase" evidence="7">
    <location>
        <begin position="61"/>
        <end position="167"/>
    </location>
</feature>
<dbReference type="UniPathway" id="UPA00070">
    <property type="reaction ID" value="UER00119"/>
</dbReference>
<protein>
    <recommendedName>
        <fullName evidence="2 6">Orotate phosphoribosyltransferase</fullName>
        <shortName evidence="6">OPRT</shortName>
        <shortName evidence="6">OPRTase</shortName>
        <ecNumber evidence="2 6">2.4.2.10</ecNumber>
    </recommendedName>
</protein>
<dbReference type="Pfam" id="PF00156">
    <property type="entry name" value="Pribosyltran"/>
    <property type="match status" value="1"/>
</dbReference>
<evidence type="ECO:0000256" key="6">
    <source>
        <dbReference type="HAMAP-Rule" id="MF_01208"/>
    </source>
</evidence>
<dbReference type="Gene3D" id="3.40.50.2020">
    <property type="match status" value="1"/>
</dbReference>
<proteinExistence type="inferred from homology"/>
<feature type="binding site" description="in other chain" evidence="6">
    <location>
        <position position="102"/>
    </location>
    <ligand>
        <name>5-phospho-alpha-D-ribose 1-diphosphate</name>
        <dbReference type="ChEBI" id="CHEBI:58017"/>
        <note>ligand shared between dimeric partners</note>
    </ligand>
</feature>